<keyword evidence="1" id="KW-0812">Transmembrane</keyword>
<dbReference type="EMBL" id="CAJNOB010000003">
    <property type="protein sequence ID" value="CAF0692028.1"/>
    <property type="molecule type" value="Genomic_DNA"/>
</dbReference>
<gene>
    <name evidence="2" type="ORF">MPNT_110059</name>
</gene>
<proteinExistence type="predicted"/>
<evidence type="ECO:0000313" key="2">
    <source>
        <dbReference type="EMBL" id="CAF0692028.1"/>
    </source>
</evidence>
<accession>A0A8J2BL53</accession>
<organism evidence="2 3">
    <name type="scientific">Candidatus Methylacidithermus pantelleriae</name>
    <dbReference type="NCBI Taxonomy" id="2744239"/>
    <lineage>
        <taxon>Bacteria</taxon>
        <taxon>Pseudomonadati</taxon>
        <taxon>Verrucomicrobiota</taxon>
        <taxon>Methylacidiphilae</taxon>
        <taxon>Methylacidiphilales</taxon>
        <taxon>Methylacidiphilaceae</taxon>
        <taxon>Candidatus Methylacidithermus</taxon>
    </lineage>
</organism>
<dbReference type="Proteomes" id="UP000663859">
    <property type="component" value="Unassembled WGS sequence"/>
</dbReference>
<keyword evidence="1" id="KW-1133">Transmembrane helix</keyword>
<dbReference type="RefSeq" id="WP_174582769.1">
    <property type="nucleotide sequence ID" value="NZ_CAJNOB010000003.1"/>
</dbReference>
<feature type="transmembrane region" description="Helical" evidence="1">
    <location>
        <begin position="6"/>
        <end position="27"/>
    </location>
</feature>
<comment type="caution">
    <text evidence="2">The sequence shown here is derived from an EMBL/GenBank/DDBJ whole genome shotgun (WGS) entry which is preliminary data.</text>
</comment>
<evidence type="ECO:0000313" key="3">
    <source>
        <dbReference type="Proteomes" id="UP000663859"/>
    </source>
</evidence>
<dbReference type="AlphaFoldDB" id="A0A8J2BL53"/>
<protein>
    <submittedName>
        <fullName evidence="2">Uncharacterized protein</fullName>
    </submittedName>
</protein>
<reference evidence="2" key="1">
    <citation type="submission" date="2021-02" db="EMBL/GenBank/DDBJ databases">
        <authorList>
            <person name="Cremers G."/>
            <person name="Picone N."/>
        </authorList>
    </citation>
    <scope>NUCLEOTIDE SEQUENCE</scope>
    <source>
        <strain evidence="2">PQ17</strain>
    </source>
</reference>
<name>A0A8J2BL53_9BACT</name>
<sequence length="156" mass="17299">MKSYRFWQACSAIVLAFMILVGVFLGLGGTQEVFPFYSWFLFARVPGPMIRYELLLLSLGPGAELPAPLALEEATIGQVPRPHSVAAAQLVQRLGSACSRNDRAEVARVRRILELSYLPAGSRYALVRFRVDPLEQWLTGKHEPAELVGTFTYGSD</sequence>
<keyword evidence="1" id="KW-0472">Membrane</keyword>
<evidence type="ECO:0000256" key="1">
    <source>
        <dbReference type="SAM" id="Phobius"/>
    </source>
</evidence>
<keyword evidence="3" id="KW-1185">Reference proteome</keyword>